<comment type="caution">
    <text evidence="2">The sequence shown here is derived from an EMBL/GenBank/DDBJ whole genome shotgun (WGS) entry which is preliminary data.</text>
</comment>
<dbReference type="EMBL" id="JAFBIL020000006">
    <property type="protein sequence ID" value="MBZ2209002.1"/>
    <property type="molecule type" value="Genomic_DNA"/>
</dbReference>
<sequence length="169" mass="18179">MRTSLLSSLLLPVLTACLLAGCSPTYNWRDYNSPDAPYQAMFPDKPVSHKRSVDLDGLNVDMTMTAAQIDGTVFAIGSAEAPDAAKAQAAVAAMRTAMVKNIGATVTREEKKASSIDIDAKGAQNGTPMRLVGHFEARGNRVYQVIVMGKEKAVPQQEVDMFLSSFKPN</sequence>
<evidence type="ECO:0000256" key="1">
    <source>
        <dbReference type="SAM" id="SignalP"/>
    </source>
</evidence>
<dbReference type="RefSeq" id="WP_223469466.1">
    <property type="nucleotide sequence ID" value="NZ_JAFBIL020000006.1"/>
</dbReference>
<evidence type="ECO:0000313" key="3">
    <source>
        <dbReference type="Proteomes" id="UP000809349"/>
    </source>
</evidence>
<keyword evidence="3" id="KW-1185">Reference proteome</keyword>
<evidence type="ECO:0000313" key="2">
    <source>
        <dbReference type="EMBL" id="MBZ2209002.1"/>
    </source>
</evidence>
<name>A0ABS7SST2_9BURK</name>
<evidence type="ECO:0008006" key="4">
    <source>
        <dbReference type="Google" id="ProtNLM"/>
    </source>
</evidence>
<reference evidence="2 3" key="1">
    <citation type="submission" date="2021-08" db="EMBL/GenBank/DDBJ databases">
        <title>Massilia sp. R798.</title>
        <authorList>
            <person name="Baek J.H."/>
            <person name="Jung H.S."/>
            <person name="Kim K.R."/>
            <person name="Jeon C.O."/>
        </authorList>
    </citation>
    <scope>NUCLEOTIDE SEQUENCE [LARGE SCALE GENOMIC DNA]</scope>
    <source>
        <strain evidence="2 3">R798</strain>
    </source>
</reference>
<dbReference type="PROSITE" id="PS51257">
    <property type="entry name" value="PROKAR_LIPOPROTEIN"/>
    <property type="match status" value="1"/>
</dbReference>
<gene>
    <name evidence="2" type="ORF">I4X03_017165</name>
</gene>
<accession>A0ABS7SST2</accession>
<protein>
    <recommendedName>
        <fullName evidence="4">Transmembrane protein</fullName>
    </recommendedName>
</protein>
<feature type="chain" id="PRO_5047331093" description="Transmembrane protein" evidence="1">
    <location>
        <begin position="21"/>
        <end position="169"/>
    </location>
</feature>
<dbReference type="Proteomes" id="UP000809349">
    <property type="component" value="Unassembled WGS sequence"/>
</dbReference>
<proteinExistence type="predicted"/>
<keyword evidence="1" id="KW-0732">Signal</keyword>
<organism evidence="2 3">
    <name type="scientific">Massilia soli</name>
    <dbReference type="NCBI Taxonomy" id="2792854"/>
    <lineage>
        <taxon>Bacteria</taxon>
        <taxon>Pseudomonadati</taxon>
        <taxon>Pseudomonadota</taxon>
        <taxon>Betaproteobacteria</taxon>
        <taxon>Burkholderiales</taxon>
        <taxon>Oxalobacteraceae</taxon>
        <taxon>Telluria group</taxon>
        <taxon>Massilia</taxon>
    </lineage>
</organism>
<feature type="signal peptide" evidence="1">
    <location>
        <begin position="1"/>
        <end position="20"/>
    </location>
</feature>